<dbReference type="PANTHER" id="PTHR36452:SF1">
    <property type="entry name" value="DUF2461 DOMAIN-CONTAINING PROTEIN"/>
    <property type="match status" value="1"/>
</dbReference>
<name>A0A437PWP4_9BACT</name>
<sequence length="225" mass="25971">MSLSSELISFLCNLKANNNREWFADNKKEFQVVKIQFDEFVSSLIHDFSAFENMAGVEVKNCVFRIYRDVRFSKDKAPYKPWFSAAFSEGGKNSPYMDYYLHIEPGGKSFIGGGMYAPEPAHLAKYRQEIDYNGDHLVALIQDPKFAANFGQYQGDALKKAPKGYSDDHPNLELLKQKQLFFWKHFTDDELLKKDFQEKVIHNAKLLKPVLDFLNTSIFDKAPTE</sequence>
<evidence type="ECO:0000313" key="1">
    <source>
        <dbReference type="EMBL" id="RVU26618.1"/>
    </source>
</evidence>
<gene>
    <name evidence="1" type="ORF">EOJ36_01085</name>
</gene>
<dbReference type="NCBIfam" id="TIGR02453">
    <property type="entry name" value="TIGR02453 family protein"/>
    <property type="match status" value="1"/>
</dbReference>
<comment type="caution">
    <text evidence="1">The sequence shown here is derived from an EMBL/GenBank/DDBJ whole genome shotgun (WGS) entry which is preliminary data.</text>
</comment>
<dbReference type="AlphaFoldDB" id="A0A437PWP4"/>
<dbReference type="OrthoDB" id="9794241at2"/>
<dbReference type="InterPro" id="IPR015996">
    <property type="entry name" value="UCP028451"/>
</dbReference>
<evidence type="ECO:0000313" key="2">
    <source>
        <dbReference type="Proteomes" id="UP000282832"/>
    </source>
</evidence>
<protein>
    <submittedName>
        <fullName evidence="1">DUF2461 domain-containing protein</fullName>
    </submittedName>
</protein>
<dbReference type="EMBL" id="SACY01000001">
    <property type="protein sequence ID" value="RVU26618.1"/>
    <property type="molecule type" value="Genomic_DNA"/>
</dbReference>
<dbReference type="InterPro" id="IPR012808">
    <property type="entry name" value="CHP02453"/>
</dbReference>
<accession>A0A437PWP4</accession>
<dbReference type="Proteomes" id="UP000282832">
    <property type="component" value="Unassembled WGS sequence"/>
</dbReference>
<organism evidence="1 2">
    <name type="scientific">Sandaracinomonas limnophila</name>
    <dbReference type="NCBI Taxonomy" id="1862386"/>
    <lineage>
        <taxon>Bacteria</taxon>
        <taxon>Pseudomonadati</taxon>
        <taxon>Bacteroidota</taxon>
        <taxon>Cytophagia</taxon>
        <taxon>Cytophagales</taxon>
        <taxon>Flectobacillaceae</taxon>
        <taxon>Sandaracinomonas</taxon>
    </lineage>
</organism>
<proteinExistence type="predicted"/>
<keyword evidence="2" id="KW-1185">Reference proteome</keyword>
<reference evidence="1 2" key="1">
    <citation type="submission" date="2019-01" db="EMBL/GenBank/DDBJ databases">
        <authorList>
            <person name="Chen W.-M."/>
        </authorList>
    </citation>
    <scope>NUCLEOTIDE SEQUENCE [LARGE SCALE GENOMIC DNA]</scope>
    <source>
        <strain evidence="1 2">FSY-15</strain>
    </source>
</reference>
<dbReference type="PANTHER" id="PTHR36452">
    <property type="entry name" value="CHROMOSOME 12, WHOLE GENOME SHOTGUN SEQUENCE"/>
    <property type="match status" value="1"/>
</dbReference>
<dbReference type="Pfam" id="PF09365">
    <property type="entry name" value="DUF2461"/>
    <property type="match status" value="1"/>
</dbReference>
<dbReference type="PIRSF" id="PIRSF028451">
    <property type="entry name" value="UCP028451"/>
    <property type="match status" value="1"/>
</dbReference>
<dbReference type="RefSeq" id="WP_127802170.1">
    <property type="nucleotide sequence ID" value="NZ_SACY01000001.1"/>
</dbReference>